<dbReference type="PANTHER" id="PTHR37299">
    <property type="entry name" value="TRANSCRIPTIONAL REGULATOR-RELATED"/>
    <property type="match status" value="1"/>
</dbReference>
<dbReference type="STRING" id="1079859.SAMN04515674_102260"/>
<keyword evidence="2" id="KW-0238">DNA-binding</keyword>
<name>A0A1I5P3W3_9BACT</name>
<dbReference type="Gene3D" id="2.40.50.1020">
    <property type="entry name" value="LytTr DNA-binding domain"/>
    <property type="match status" value="1"/>
</dbReference>
<dbReference type="PANTHER" id="PTHR37299:SF1">
    <property type="entry name" value="STAGE 0 SPORULATION PROTEIN A HOMOLOG"/>
    <property type="match status" value="1"/>
</dbReference>
<dbReference type="Pfam" id="PF04397">
    <property type="entry name" value="LytTR"/>
    <property type="match status" value="1"/>
</dbReference>
<dbReference type="InterPro" id="IPR046947">
    <property type="entry name" value="LytR-like"/>
</dbReference>
<sequence>MIANTLPISKEILQNRAFFRIKKRKIPLEDIVLLEADINYTHVHLINGGRIIVTQTLKNFETLLCDQQFIRVHKGYIINRQHVSTYDLRKKCVFLTNNLMACVSRRKRAEFVGRLIR</sequence>
<dbReference type="OrthoDB" id="958357at2"/>
<evidence type="ECO:0000259" key="1">
    <source>
        <dbReference type="PROSITE" id="PS50930"/>
    </source>
</evidence>
<dbReference type="PROSITE" id="PS50930">
    <property type="entry name" value="HTH_LYTTR"/>
    <property type="match status" value="1"/>
</dbReference>
<keyword evidence="3" id="KW-1185">Reference proteome</keyword>
<dbReference type="Proteomes" id="UP000199306">
    <property type="component" value="Unassembled WGS sequence"/>
</dbReference>
<feature type="domain" description="HTH LytTR-type" evidence="1">
    <location>
        <begin position="25"/>
        <end position="117"/>
    </location>
</feature>
<dbReference type="EMBL" id="FOXH01000002">
    <property type="protein sequence ID" value="SFP28653.1"/>
    <property type="molecule type" value="Genomic_DNA"/>
</dbReference>
<organism evidence="2 3">
    <name type="scientific">Pseudarcicella hirudinis</name>
    <dbReference type="NCBI Taxonomy" id="1079859"/>
    <lineage>
        <taxon>Bacteria</taxon>
        <taxon>Pseudomonadati</taxon>
        <taxon>Bacteroidota</taxon>
        <taxon>Cytophagia</taxon>
        <taxon>Cytophagales</taxon>
        <taxon>Flectobacillaceae</taxon>
        <taxon>Pseudarcicella</taxon>
    </lineage>
</organism>
<evidence type="ECO:0000313" key="3">
    <source>
        <dbReference type="Proteomes" id="UP000199306"/>
    </source>
</evidence>
<evidence type="ECO:0000313" key="2">
    <source>
        <dbReference type="EMBL" id="SFP28653.1"/>
    </source>
</evidence>
<dbReference type="InterPro" id="IPR007492">
    <property type="entry name" value="LytTR_DNA-bd_dom"/>
</dbReference>
<dbReference type="SMART" id="SM00850">
    <property type="entry name" value="LytTR"/>
    <property type="match status" value="1"/>
</dbReference>
<dbReference type="GO" id="GO:0000156">
    <property type="term" value="F:phosphorelay response regulator activity"/>
    <property type="evidence" value="ECO:0007669"/>
    <property type="project" value="InterPro"/>
</dbReference>
<reference evidence="2 3" key="1">
    <citation type="submission" date="2016-10" db="EMBL/GenBank/DDBJ databases">
        <authorList>
            <person name="de Groot N.N."/>
        </authorList>
    </citation>
    <scope>NUCLEOTIDE SEQUENCE [LARGE SCALE GENOMIC DNA]</scope>
    <source>
        <strain evidence="3">E92,LMG 26720,CCM 7988</strain>
    </source>
</reference>
<dbReference type="RefSeq" id="WP_092012767.1">
    <property type="nucleotide sequence ID" value="NZ_FOXH01000002.1"/>
</dbReference>
<proteinExistence type="predicted"/>
<gene>
    <name evidence="2" type="ORF">SAMN04515674_102260</name>
</gene>
<protein>
    <submittedName>
        <fullName evidence="2">LytTr DNA-binding domain-containing protein</fullName>
    </submittedName>
</protein>
<accession>A0A1I5P3W3</accession>
<dbReference type="AlphaFoldDB" id="A0A1I5P3W3"/>
<dbReference type="GO" id="GO:0003677">
    <property type="term" value="F:DNA binding"/>
    <property type="evidence" value="ECO:0007669"/>
    <property type="project" value="UniProtKB-KW"/>
</dbReference>